<protein>
    <submittedName>
        <fullName evidence="1">Uncharacterized protein</fullName>
    </submittedName>
</protein>
<comment type="caution">
    <text evidence="1">The sequence shown here is derived from an EMBL/GenBank/DDBJ whole genome shotgun (WGS) entry which is preliminary data.</text>
</comment>
<dbReference type="Pfam" id="PF10704">
    <property type="entry name" value="DUF2508"/>
    <property type="match status" value="1"/>
</dbReference>
<organism evidence="1 2">
    <name type="scientific">Lentilactobacillus kosonis</name>
    <dbReference type="NCBI Taxonomy" id="2810561"/>
    <lineage>
        <taxon>Bacteria</taxon>
        <taxon>Bacillati</taxon>
        <taxon>Bacillota</taxon>
        <taxon>Bacilli</taxon>
        <taxon>Lactobacillales</taxon>
        <taxon>Lactobacillaceae</taxon>
        <taxon>Lentilactobacillus</taxon>
    </lineage>
</organism>
<sequence>MGVDQNVFGHKKRKLKTDYDGELLDLINTLKEKWDYAQKPKMPSQMLTMRFELKPH</sequence>
<accession>A0A401FJW5</accession>
<gene>
    <name evidence="1" type="ORF">NBRC111893_789</name>
</gene>
<evidence type="ECO:0000313" key="1">
    <source>
        <dbReference type="EMBL" id="GAY72643.1"/>
    </source>
</evidence>
<evidence type="ECO:0000313" key="2">
    <source>
        <dbReference type="Proteomes" id="UP000286974"/>
    </source>
</evidence>
<dbReference type="Proteomes" id="UP000286974">
    <property type="component" value="Unassembled WGS sequence"/>
</dbReference>
<dbReference type="EMBL" id="BEXA01000002">
    <property type="protein sequence ID" value="GAY72643.1"/>
    <property type="molecule type" value="Genomic_DNA"/>
</dbReference>
<proteinExistence type="predicted"/>
<dbReference type="InterPro" id="IPR019644">
    <property type="entry name" value="DUF2508"/>
</dbReference>
<reference evidence="1 2" key="1">
    <citation type="submission" date="2017-11" db="EMBL/GenBank/DDBJ databases">
        <title>Draft Genome Sequence of Lactobacillus curieae NBRC 111893 isolated from Koso, a Japanese sugar-Vegetable Fermented Beverage.</title>
        <authorList>
            <person name="Chiou T.Y."/>
            <person name="Oshima K."/>
            <person name="Suda W."/>
            <person name="Hattori M."/>
            <person name="Takahashi T."/>
        </authorList>
    </citation>
    <scope>NUCLEOTIDE SEQUENCE [LARGE SCALE GENOMIC DNA]</scope>
    <source>
        <strain evidence="1 2">NBRC111893</strain>
    </source>
</reference>
<dbReference type="STRING" id="1138822.PL11_007745"/>
<name>A0A401FJW5_9LACO</name>
<keyword evidence="2" id="KW-1185">Reference proteome</keyword>
<dbReference type="AlphaFoldDB" id="A0A401FJW5"/>